<evidence type="ECO:0000313" key="2">
    <source>
        <dbReference type="EnsemblMetazoa" id="BGLB012623-PB"/>
    </source>
</evidence>
<name>A0A2C9K3Q4_BIOGL</name>
<evidence type="ECO:0000256" key="1">
    <source>
        <dbReference type="SAM" id="SignalP"/>
    </source>
</evidence>
<organism evidence="2 3">
    <name type="scientific">Biomphalaria glabrata</name>
    <name type="common">Bloodfluke planorb</name>
    <name type="synonym">Freshwater snail</name>
    <dbReference type="NCBI Taxonomy" id="6526"/>
    <lineage>
        <taxon>Eukaryota</taxon>
        <taxon>Metazoa</taxon>
        <taxon>Spiralia</taxon>
        <taxon>Lophotrochozoa</taxon>
        <taxon>Mollusca</taxon>
        <taxon>Gastropoda</taxon>
        <taxon>Heterobranchia</taxon>
        <taxon>Euthyneura</taxon>
        <taxon>Panpulmonata</taxon>
        <taxon>Hygrophila</taxon>
        <taxon>Lymnaeoidea</taxon>
        <taxon>Planorbidae</taxon>
        <taxon>Biomphalaria</taxon>
    </lineage>
</organism>
<gene>
    <name evidence="2" type="primary">106080151</name>
</gene>
<keyword evidence="1" id="KW-0732">Signal</keyword>
<dbReference type="Proteomes" id="UP000076420">
    <property type="component" value="Unassembled WGS sequence"/>
</dbReference>
<dbReference type="AlphaFoldDB" id="A0A2C9K3Q4"/>
<dbReference type="VEuPathDB" id="VectorBase:BGLB012623"/>
<dbReference type="RefSeq" id="XP_013096932.2">
    <property type="nucleotide sequence ID" value="XM_013241478.2"/>
</dbReference>
<sequence length="184" mass="19671">MIAHFLMYSLIISSLVSLGNGQYNFLGQYQNSQRNSSAISTCNDLHCSPNECCVETHRAPVCVALKMSASGQALCARLKKCFNSDHCPISAPCCSQALEPTFATTCPGGNTNGPSYISSNGYNNKLDNTIDSTPLKEGYCRAAADTNQLCYSPVHGSEKAKCPCSADGDFCKITLEPFVTGICI</sequence>
<feature type="chain" id="PRO_5012541954" evidence="1">
    <location>
        <begin position="22"/>
        <end position="184"/>
    </location>
</feature>
<dbReference type="EnsemblMetazoa" id="BGLB012623-RB">
    <property type="protein sequence ID" value="BGLB012623-PB"/>
    <property type="gene ID" value="BGLB012623"/>
</dbReference>
<proteinExistence type="predicted"/>
<dbReference type="KEGG" id="bgt:106080151"/>
<dbReference type="OrthoDB" id="6177796at2759"/>
<protein>
    <submittedName>
        <fullName evidence="2">Uncharacterized protein</fullName>
    </submittedName>
</protein>
<accession>A0A2C9K3Q4</accession>
<evidence type="ECO:0000313" key="3">
    <source>
        <dbReference type="Proteomes" id="UP000076420"/>
    </source>
</evidence>
<dbReference type="VEuPathDB" id="VectorBase:BGLAX_039840"/>
<feature type="signal peptide" evidence="1">
    <location>
        <begin position="1"/>
        <end position="21"/>
    </location>
</feature>
<reference evidence="2" key="1">
    <citation type="submission" date="2020-05" db="UniProtKB">
        <authorList>
            <consortium name="EnsemblMetazoa"/>
        </authorList>
    </citation>
    <scope>IDENTIFICATION</scope>
    <source>
        <strain evidence="2">BB02</strain>
    </source>
</reference>